<comment type="caution">
    <text evidence="5">The sequence shown here is derived from an EMBL/GenBank/DDBJ whole genome shotgun (WGS) entry which is preliminary data.</text>
</comment>
<evidence type="ECO:0000313" key="6">
    <source>
        <dbReference type="Proteomes" id="UP000633219"/>
    </source>
</evidence>
<proteinExistence type="inferred from homology"/>
<comment type="cofactor">
    <cofactor evidence="1">
        <name>FMN</name>
        <dbReference type="ChEBI" id="CHEBI:58210"/>
    </cofactor>
</comment>
<protein>
    <submittedName>
        <fullName evidence="5">Alkene reductase</fullName>
    </submittedName>
</protein>
<dbReference type="InterPro" id="IPR001155">
    <property type="entry name" value="OxRdtase_FMN_N"/>
</dbReference>
<dbReference type="Gene3D" id="3.20.20.70">
    <property type="entry name" value="Aldolase class I"/>
    <property type="match status" value="1"/>
</dbReference>
<evidence type="ECO:0000313" key="5">
    <source>
        <dbReference type="EMBL" id="MBL0371618.1"/>
    </source>
</evidence>
<feature type="domain" description="NADH:flavin oxidoreductase/NADH oxidase N-terminal" evidence="4">
    <location>
        <begin position="4"/>
        <end position="330"/>
    </location>
</feature>
<reference evidence="5" key="1">
    <citation type="submission" date="2021-01" db="EMBL/GenBank/DDBJ databases">
        <title>Rhizobium sp. strain KVB221 16S ribosomal RNA gene Genome sequencing and assembly.</title>
        <authorList>
            <person name="Kang M."/>
        </authorList>
    </citation>
    <scope>NUCLEOTIDE SEQUENCE</scope>
    <source>
        <strain evidence="5">KVB221</strain>
    </source>
</reference>
<keyword evidence="3" id="KW-0560">Oxidoreductase</keyword>
<evidence type="ECO:0000256" key="1">
    <source>
        <dbReference type="ARBA" id="ARBA00001917"/>
    </source>
</evidence>
<sequence>MTSLWTPTTVGNVRLPHRLALAPMTRSRANADGTPSDLVPTYYAQRASLGLLITEGVQPSEDGQGYMMTPGIHSSAQVEGWKKVTAAVHAKGGHMFMQLMHAGRMSHPDNTPHHRQPVAPSALSAGQQMFTPAGMQDTPVPRALTTEEVGQTVEDFRKAARNAIDAGMDGVEIHGANGYLINQFLAPNANIRTDRYGGSIEKRARLAIEIATAIAEEIGPERTAIRLSPGLDIGGLVEGPDGPELYRYLIGELDRLNLAYLHVFHFGSEQLLKDIRALWSQKLLVLRPGRTLDTLATDIETGLADVVPVGRWGLANPDFAERLRQGAPLNEPDANTFYSSGAAGYTDYPTLQPSQSAVA</sequence>
<organism evidence="5 6">
    <name type="scientific">Rhizobium setariae</name>
    <dbReference type="NCBI Taxonomy" id="2801340"/>
    <lineage>
        <taxon>Bacteria</taxon>
        <taxon>Pseudomonadati</taxon>
        <taxon>Pseudomonadota</taxon>
        <taxon>Alphaproteobacteria</taxon>
        <taxon>Hyphomicrobiales</taxon>
        <taxon>Rhizobiaceae</taxon>
        <taxon>Rhizobium/Agrobacterium group</taxon>
        <taxon>Rhizobium</taxon>
    </lineage>
</organism>
<dbReference type="AlphaFoldDB" id="A0A937CNU5"/>
<dbReference type="SUPFAM" id="SSF51395">
    <property type="entry name" value="FMN-linked oxidoreductases"/>
    <property type="match status" value="1"/>
</dbReference>
<dbReference type="FunFam" id="3.20.20.70:FF:000059">
    <property type="entry name" value="N-ethylmaleimide reductase, FMN-linked"/>
    <property type="match status" value="1"/>
</dbReference>
<name>A0A937CNU5_9HYPH</name>
<dbReference type="GO" id="GO:0010181">
    <property type="term" value="F:FMN binding"/>
    <property type="evidence" value="ECO:0007669"/>
    <property type="project" value="InterPro"/>
</dbReference>
<dbReference type="Proteomes" id="UP000633219">
    <property type="component" value="Unassembled WGS sequence"/>
</dbReference>
<dbReference type="PANTHER" id="PTHR22893">
    <property type="entry name" value="NADH OXIDOREDUCTASE-RELATED"/>
    <property type="match status" value="1"/>
</dbReference>
<evidence type="ECO:0000256" key="2">
    <source>
        <dbReference type="ARBA" id="ARBA00005979"/>
    </source>
</evidence>
<dbReference type="Pfam" id="PF00724">
    <property type="entry name" value="Oxidored_FMN"/>
    <property type="match status" value="1"/>
</dbReference>
<accession>A0A937CNU5</accession>
<evidence type="ECO:0000256" key="3">
    <source>
        <dbReference type="ARBA" id="ARBA00023002"/>
    </source>
</evidence>
<evidence type="ECO:0000259" key="4">
    <source>
        <dbReference type="Pfam" id="PF00724"/>
    </source>
</evidence>
<dbReference type="EMBL" id="JAEQNC010000003">
    <property type="protein sequence ID" value="MBL0371618.1"/>
    <property type="molecule type" value="Genomic_DNA"/>
</dbReference>
<dbReference type="GO" id="GO:0016628">
    <property type="term" value="F:oxidoreductase activity, acting on the CH-CH group of donors, NAD or NADP as acceptor"/>
    <property type="evidence" value="ECO:0007669"/>
    <property type="project" value="UniProtKB-ARBA"/>
</dbReference>
<keyword evidence="6" id="KW-1185">Reference proteome</keyword>
<gene>
    <name evidence="5" type="ORF">JJB09_06220</name>
</gene>
<dbReference type="PANTHER" id="PTHR22893:SF91">
    <property type="entry name" value="NADPH DEHYDROGENASE 2-RELATED"/>
    <property type="match status" value="1"/>
</dbReference>
<comment type="similarity">
    <text evidence="2">Belongs to the NADH:flavin oxidoreductase/NADH oxidase family.</text>
</comment>
<dbReference type="InterPro" id="IPR045247">
    <property type="entry name" value="Oye-like"/>
</dbReference>
<dbReference type="CDD" id="cd02933">
    <property type="entry name" value="OYE_like_FMN"/>
    <property type="match status" value="1"/>
</dbReference>
<dbReference type="GO" id="GO:0005829">
    <property type="term" value="C:cytosol"/>
    <property type="evidence" value="ECO:0007669"/>
    <property type="project" value="UniProtKB-ARBA"/>
</dbReference>
<dbReference type="RefSeq" id="WP_201654750.1">
    <property type="nucleotide sequence ID" value="NZ_JAEQNC010000003.1"/>
</dbReference>
<dbReference type="InterPro" id="IPR013785">
    <property type="entry name" value="Aldolase_TIM"/>
</dbReference>